<keyword evidence="6" id="KW-1185">Reference proteome</keyword>
<dbReference type="InterPro" id="IPR050984">
    <property type="entry name" value="Gfo/Idh/MocA_domain"/>
</dbReference>
<comment type="caution">
    <text evidence="5">The sequence shown here is derived from an EMBL/GenBank/DDBJ whole genome shotgun (WGS) entry which is preliminary data.</text>
</comment>
<protein>
    <submittedName>
        <fullName evidence="5">Gfo/Idh/MocA family protein</fullName>
    </submittedName>
</protein>
<dbReference type="Gene3D" id="3.40.50.720">
    <property type="entry name" value="NAD(P)-binding Rossmann-like Domain"/>
    <property type="match status" value="1"/>
</dbReference>
<dbReference type="InterPro" id="IPR036291">
    <property type="entry name" value="NAD(P)-bd_dom_sf"/>
</dbReference>
<organism evidence="5 6">
    <name type="scientific">Seohaeicola nanhaiensis</name>
    <dbReference type="NCBI Taxonomy" id="1387282"/>
    <lineage>
        <taxon>Bacteria</taxon>
        <taxon>Pseudomonadati</taxon>
        <taxon>Pseudomonadota</taxon>
        <taxon>Alphaproteobacteria</taxon>
        <taxon>Rhodobacterales</taxon>
        <taxon>Roseobacteraceae</taxon>
        <taxon>Seohaeicola</taxon>
    </lineage>
</organism>
<reference evidence="6" key="1">
    <citation type="journal article" date="2019" name="Int. J. Syst. Evol. Microbiol.">
        <title>The Global Catalogue of Microorganisms (GCM) 10K type strain sequencing project: providing services to taxonomists for standard genome sequencing and annotation.</title>
        <authorList>
            <consortium name="The Broad Institute Genomics Platform"/>
            <consortium name="The Broad Institute Genome Sequencing Center for Infectious Disease"/>
            <person name="Wu L."/>
            <person name="Ma J."/>
        </authorList>
    </citation>
    <scope>NUCLEOTIDE SEQUENCE [LARGE SCALE GENOMIC DNA]</scope>
    <source>
        <strain evidence="6">CGMCC 4.7283</strain>
    </source>
</reference>
<evidence type="ECO:0000259" key="3">
    <source>
        <dbReference type="Pfam" id="PF01408"/>
    </source>
</evidence>
<dbReference type="SUPFAM" id="SSF51735">
    <property type="entry name" value="NAD(P)-binding Rossmann-fold domains"/>
    <property type="match status" value="1"/>
</dbReference>
<dbReference type="Gene3D" id="3.30.360.10">
    <property type="entry name" value="Dihydrodipicolinate Reductase, domain 2"/>
    <property type="match status" value="1"/>
</dbReference>
<dbReference type="PANTHER" id="PTHR22604:SF105">
    <property type="entry name" value="TRANS-1,2-DIHYDROBENZENE-1,2-DIOL DEHYDROGENASE"/>
    <property type="match status" value="1"/>
</dbReference>
<dbReference type="Pfam" id="PF22725">
    <property type="entry name" value="GFO_IDH_MocA_C3"/>
    <property type="match status" value="1"/>
</dbReference>
<evidence type="ECO:0000313" key="5">
    <source>
        <dbReference type="EMBL" id="MFC4671030.1"/>
    </source>
</evidence>
<feature type="domain" description="GFO/IDH/MocA-like oxidoreductase" evidence="4">
    <location>
        <begin position="137"/>
        <end position="249"/>
    </location>
</feature>
<evidence type="ECO:0000313" key="6">
    <source>
        <dbReference type="Proteomes" id="UP001595973"/>
    </source>
</evidence>
<keyword evidence="2" id="KW-0560">Oxidoreductase</keyword>
<dbReference type="PANTHER" id="PTHR22604">
    <property type="entry name" value="OXIDOREDUCTASES"/>
    <property type="match status" value="1"/>
</dbReference>
<feature type="domain" description="Gfo/Idh/MocA-like oxidoreductase N-terminal" evidence="3">
    <location>
        <begin position="9"/>
        <end position="125"/>
    </location>
</feature>
<name>A0ABV9KM66_9RHOB</name>
<evidence type="ECO:0000256" key="1">
    <source>
        <dbReference type="ARBA" id="ARBA00010928"/>
    </source>
</evidence>
<accession>A0ABV9KM66</accession>
<evidence type="ECO:0000256" key="2">
    <source>
        <dbReference type="ARBA" id="ARBA00023002"/>
    </source>
</evidence>
<dbReference type="EMBL" id="JBHSGI010000032">
    <property type="protein sequence ID" value="MFC4671030.1"/>
    <property type="molecule type" value="Genomic_DNA"/>
</dbReference>
<evidence type="ECO:0000259" key="4">
    <source>
        <dbReference type="Pfam" id="PF22725"/>
    </source>
</evidence>
<dbReference type="RefSeq" id="WP_380720880.1">
    <property type="nucleotide sequence ID" value="NZ_JBHSGI010000032.1"/>
</dbReference>
<proteinExistence type="inferred from homology"/>
<dbReference type="InterPro" id="IPR055170">
    <property type="entry name" value="GFO_IDH_MocA-like_dom"/>
</dbReference>
<dbReference type="Pfam" id="PF01408">
    <property type="entry name" value="GFO_IDH_MocA"/>
    <property type="match status" value="1"/>
</dbReference>
<dbReference type="Proteomes" id="UP001595973">
    <property type="component" value="Unassembled WGS sequence"/>
</dbReference>
<comment type="similarity">
    <text evidence="1">Belongs to the Gfo/Idh/MocA family.</text>
</comment>
<sequence>MTDTGAKAFRWAIFGTGQVARKFALDLAGAGAPAILHSVASRDPGNARAFAAQLGVARAADSYAAALEGADIVYIATPATLHEAHARMAIAAGKAVLVEKPFASDAAAARRIAAAAAEAGVFCMEAMWTRFQPLLGELRARIAAGALGDPLGLEARFMAATPPAPGLALYDPAGGGALLHRGLYPLSLAHFLLGGIARVQAAAAIGATGVDEDCALTLTHKSGALSTLRASLRTSGPEGAVLFGTRATLAIEGPIWRPTGALLMPVRPALPPRGARRFEAFRESTTGLRVAGLLGTLRGSGRRGSTRIAAPFAGNGYRHQALAVMQALREGRTEDPRMTLADSIAILDAVDAARAAWQQGDRA</sequence>
<dbReference type="SUPFAM" id="SSF55347">
    <property type="entry name" value="Glyceraldehyde-3-phosphate dehydrogenase-like, C-terminal domain"/>
    <property type="match status" value="1"/>
</dbReference>
<gene>
    <name evidence="5" type="ORF">ACFO5X_20950</name>
</gene>
<dbReference type="InterPro" id="IPR000683">
    <property type="entry name" value="Gfo/Idh/MocA-like_OxRdtase_N"/>
</dbReference>